<name>A0A1X7HHR6_9BACL</name>
<reference evidence="1 2" key="1">
    <citation type="submission" date="2017-04" db="EMBL/GenBank/DDBJ databases">
        <authorList>
            <person name="Afonso C.L."/>
            <person name="Miller P.J."/>
            <person name="Scott M.A."/>
            <person name="Spackman E."/>
            <person name="Goraichik I."/>
            <person name="Dimitrov K.M."/>
            <person name="Suarez D.L."/>
            <person name="Swayne D.E."/>
        </authorList>
    </citation>
    <scope>NUCLEOTIDE SEQUENCE [LARGE SCALE GENOMIC DNA]</scope>
    <source>
        <strain evidence="1 2">N3/975</strain>
    </source>
</reference>
<organism evidence="1 2">
    <name type="scientific">Paenibacillus uliginis N3/975</name>
    <dbReference type="NCBI Taxonomy" id="1313296"/>
    <lineage>
        <taxon>Bacteria</taxon>
        <taxon>Bacillati</taxon>
        <taxon>Bacillota</taxon>
        <taxon>Bacilli</taxon>
        <taxon>Bacillales</taxon>
        <taxon>Paenibacillaceae</taxon>
        <taxon>Paenibacillus</taxon>
    </lineage>
</organism>
<dbReference type="EMBL" id="LT840184">
    <property type="protein sequence ID" value="SMF86903.1"/>
    <property type="molecule type" value="Genomic_DNA"/>
</dbReference>
<evidence type="ECO:0008006" key="3">
    <source>
        <dbReference type="Google" id="ProtNLM"/>
    </source>
</evidence>
<evidence type="ECO:0000313" key="1">
    <source>
        <dbReference type="EMBL" id="SMF86903.1"/>
    </source>
</evidence>
<gene>
    <name evidence="1" type="ORF">SAMN05661091_3551</name>
</gene>
<protein>
    <recommendedName>
        <fullName evidence="3">DUF1574 domain-containing protein</fullName>
    </recommendedName>
</protein>
<sequence length="387" mass="44418">MMRKLPIKKLIVFMVLLAVMGLIGVTMWADTVVEKVQQDVAAHAEKNLRVPAFDSIVYTPIWIEYLKKQPDNGKPDIGMFGSSTVFGTTVKDGWNTPSGILQVHLNDKRVLNLGLSGGRLVETYAIIASMVDEIDYVIYEINYGILSVTDNDPGVTVYPALLSKLDQNIPRGWLDGFSRKDKQSVPSSIHDSMTTGVLNNWTLYHDRDVLSYHFFKTRTSTEKIRREIQEIRDQKKGIKPTYTPLFSPYDKLKAHQQEGIVKHFTALYKWDKPFDKNNSFGLFMMGKTLDLLDKHNKKALFFTAPLDTQLIAEHEMLNWSDYDTVMGAYQELIESRGYPFIEFNKEKTNLIPHKYYHDPSHLIDKGSNMFGEILYERLKTFGITNTQ</sequence>
<dbReference type="Gene3D" id="3.40.50.1110">
    <property type="entry name" value="SGNH hydrolase"/>
    <property type="match status" value="1"/>
</dbReference>
<dbReference type="InterPro" id="IPR036514">
    <property type="entry name" value="SGNH_hydro_sf"/>
</dbReference>
<dbReference type="SUPFAM" id="SSF52266">
    <property type="entry name" value="SGNH hydrolase"/>
    <property type="match status" value="1"/>
</dbReference>
<dbReference type="STRING" id="1313296.SAMN05661091_3551"/>
<dbReference type="RefSeq" id="WP_244562739.1">
    <property type="nucleotide sequence ID" value="NZ_LT840184.1"/>
</dbReference>
<dbReference type="AlphaFoldDB" id="A0A1X7HHR6"/>
<accession>A0A1X7HHR6</accession>
<dbReference type="Proteomes" id="UP000192940">
    <property type="component" value="Chromosome I"/>
</dbReference>
<keyword evidence="2" id="KW-1185">Reference proteome</keyword>
<proteinExistence type="predicted"/>
<evidence type="ECO:0000313" key="2">
    <source>
        <dbReference type="Proteomes" id="UP000192940"/>
    </source>
</evidence>